<dbReference type="InterPro" id="IPR050464">
    <property type="entry name" value="Zeta_carotene_desat/Oxidored"/>
</dbReference>
<name>A0A1M7H2A8_9HYPH</name>
<dbReference type="Pfam" id="PF13450">
    <property type="entry name" value="NAD_binding_8"/>
    <property type="match status" value="1"/>
</dbReference>
<feature type="domain" description="Amine oxidase" evidence="1">
    <location>
        <begin position="150"/>
        <end position="614"/>
    </location>
</feature>
<accession>A0A1M7H2A8</accession>
<sequence>MKRPISRRLFLRGVAAFSGGLAAPSLLTGLKPARAGYQTTRPDLPPDFGKGKTVAILGAGVAGLTTAYVLANAGFKVAVFEADNRFGGRSLTARPSDDRYKDWWFAKYNPDRLFPEMYADRYQERPESPSPDEQVCTFMDDVWKDKGYEGNPVELFLNAGPGRIPSNHFNLIALCQEIGVALEPYFFQSMSNVMQSGKFNSGQPISMGQVTYSLFAEMAEMIAKVNLEACKLKGNTAIQIAELSQLFGDLARKDAGDPCNLVMNDASTRVGFTHFPGGWRDAGTVRERVPLQSIFDSGFIGNPEENPELSPGSFLFNSYNLDWQPALMQPVGGMDRIWQQLLLQNVQDTSPMFEHLPVGSRGTRVGDLVYLNTHVTRIVANEGGVTVELEGGNQSASWSGSAVPFDFCVSTMAPSLLNGILDRENMPAEFLAGLEAFSVTGEWNQFAPQGKTDPTPDLWTPAIKVGWQGKNRFWETDDEIYGGISWTDDIISQIWYPSEDFTAHTGVLTGAYNRGGGAVEFAARDQQTRISDGINGLGLLHPGHEGDIYVDRGLTIAWQYMPNQVGGWASDTATTNPAVYEQITTFSDKVPFFCAGDTWSYWPGWQEGSVASAYCAISAIALMLDPGNQGYADKACHMSRS</sequence>
<dbReference type="InterPro" id="IPR006311">
    <property type="entry name" value="TAT_signal"/>
</dbReference>
<dbReference type="PANTHER" id="PTHR42923">
    <property type="entry name" value="PROTOPORPHYRINOGEN OXIDASE"/>
    <property type="match status" value="1"/>
</dbReference>
<dbReference type="OrthoDB" id="337830at2"/>
<protein>
    <submittedName>
        <fullName evidence="2">Monoamine oxidase</fullName>
    </submittedName>
</protein>
<dbReference type="InterPro" id="IPR002937">
    <property type="entry name" value="Amino_oxidase"/>
</dbReference>
<dbReference type="PROSITE" id="PS51318">
    <property type="entry name" value="TAT"/>
    <property type="match status" value="1"/>
</dbReference>
<dbReference type="Proteomes" id="UP000186002">
    <property type="component" value="Unassembled WGS sequence"/>
</dbReference>
<dbReference type="Pfam" id="PF01593">
    <property type="entry name" value="Amino_oxidase"/>
    <property type="match status" value="1"/>
</dbReference>
<proteinExistence type="predicted"/>
<dbReference type="SUPFAM" id="SSF54373">
    <property type="entry name" value="FAD-linked reductases, C-terminal domain"/>
    <property type="match status" value="1"/>
</dbReference>
<dbReference type="Gene3D" id="3.50.50.60">
    <property type="entry name" value="FAD/NAD(P)-binding domain"/>
    <property type="match status" value="1"/>
</dbReference>
<evidence type="ECO:0000313" key="2">
    <source>
        <dbReference type="EMBL" id="SHM22309.1"/>
    </source>
</evidence>
<dbReference type="SUPFAM" id="SSF51905">
    <property type="entry name" value="FAD/NAD(P)-binding domain"/>
    <property type="match status" value="1"/>
</dbReference>
<dbReference type="EMBL" id="FRBW01000002">
    <property type="protein sequence ID" value="SHM22309.1"/>
    <property type="molecule type" value="Genomic_DNA"/>
</dbReference>
<organism evidence="2 3">
    <name type="scientific">Roseibium suaedae</name>
    <dbReference type="NCBI Taxonomy" id="735517"/>
    <lineage>
        <taxon>Bacteria</taxon>
        <taxon>Pseudomonadati</taxon>
        <taxon>Pseudomonadota</taxon>
        <taxon>Alphaproteobacteria</taxon>
        <taxon>Hyphomicrobiales</taxon>
        <taxon>Stappiaceae</taxon>
        <taxon>Roseibium</taxon>
    </lineage>
</organism>
<dbReference type="PANTHER" id="PTHR42923:SF39">
    <property type="entry name" value="AMINO OXIDASE"/>
    <property type="match status" value="1"/>
</dbReference>
<dbReference type="STRING" id="735517.SAMN05444272_2080"/>
<reference evidence="2 3" key="1">
    <citation type="submission" date="2016-11" db="EMBL/GenBank/DDBJ databases">
        <authorList>
            <person name="Jaros S."/>
            <person name="Januszkiewicz K."/>
            <person name="Wedrychowicz H."/>
        </authorList>
    </citation>
    <scope>NUCLEOTIDE SEQUENCE [LARGE SCALE GENOMIC DNA]</scope>
    <source>
        <strain evidence="2 3">DSM 22153</strain>
    </source>
</reference>
<dbReference type="Gene3D" id="3.90.660.10">
    <property type="match status" value="1"/>
</dbReference>
<dbReference type="AlphaFoldDB" id="A0A1M7H2A8"/>
<dbReference type="GO" id="GO:0016491">
    <property type="term" value="F:oxidoreductase activity"/>
    <property type="evidence" value="ECO:0007669"/>
    <property type="project" value="InterPro"/>
</dbReference>
<evidence type="ECO:0000259" key="1">
    <source>
        <dbReference type="Pfam" id="PF01593"/>
    </source>
</evidence>
<dbReference type="Gene3D" id="1.20.1440.240">
    <property type="match status" value="1"/>
</dbReference>
<evidence type="ECO:0000313" key="3">
    <source>
        <dbReference type="Proteomes" id="UP000186002"/>
    </source>
</evidence>
<keyword evidence="3" id="KW-1185">Reference proteome</keyword>
<dbReference type="InterPro" id="IPR036188">
    <property type="entry name" value="FAD/NAD-bd_sf"/>
</dbReference>
<gene>
    <name evidence="2" type="ORF">SAMN05444272_2080</name>
</gene>